<gene>
    <name evidence="2" type="ORF">GHV41_18995</name>
    <name evidence="3" type="ORF">JKX24_17875</name>
</gene>
<dbReference type="SMART" id="SM00450">
    <property type="entry name" value="RHOD"/>
    <property type="match status" value="1"/>
</dbReference>
<dbReference type="EMBL" id="CP045913">
    <property type="protein sequence ID" value="QGH62782.1"/>
    <property type="molecule type" value="Genomic_DNA"/>
</dbReference>
<dbReference type="Pfam" id="PF00581">
    <property type="entry name" value="Rhodanese"/>
    <property type="match status" value="1"/>
</dbReference>
<dbReference type="Proteomes" id="UP000381260">
    <property type="component" value="Chromosome"/>
</dbReference>
<dbReference type="GO" id="GO:0004792">
    <property type="term" value="F:thiosulfate-cyanide sulfurtransferase activity"/>
    <property type="evidence" value="ECO:0007669"/>
    <property type="project" value="InterPro"/>
</dbReference>
<organism evidence="2 4">
    <name type="scientific">Serratia proteamaculans</name>
    <dbReference type="NCBI Taxonomy" id="28151"/>
    <lineage>
        <taxon>Bacteria</taxon>
        <taxon>Pseudomonadati</taxon>
        <taxon>Pseudomonadota</taxon>
        <taxon>Gammaproteobacteria</taxon>
        <taxon>Enterobacterales</taxon>
        <taxon>Yersiniaceae</taxon>
        <taxon>Serratia</taxon>
    </lineage>
</organism>
<dbReference type="InterPro" id="IPR001307">
    <property type="entry name" value="Thiosulphate_STrfase_CS"/>
</dbReference>
<dbReference type="AlphaFoldDB" id="A0A5Q2VB45"/>
<evidence type="ECO:0000313" key="5">
    <source>
        <dbReference type="Proteomes" id="UP000596176"/>
    </source>
</evidence>
<evidence type="ECO:0000313" key="4">
    <source>
        <dbReference type="Proteomes" id="UP000381260"/>
    </source>
</evidence>
<dbReference type="GeneID" id="83700335"/>
<name>A0A5Q2VB45_SERPR</name>
<reference evidence="3 5" key="2">
    <citation type="submission" date="2021-01" db="EMBL/GenBank/DDBJ databases">
        <title>Chromosome sequence of Serratia proteamaculans strain 94 rif-r, isolated from spoiled beef.</title>
        <authorList>
            <person name="Zaytseva Y.V."/>
            <person name="Iablokov S.N."/>
            <person name="Klyukina A."/>
        </authorList>
    </citation>
    <scope>NUCLEOTIDE SEQUENCE [LARGE SCALE GENOMIC DNA]</scope>
    <source>
        <strain evidence="3 5">94 rif-r</strain>
    </source>
</reference>
<dbReference type="RefSeq" id="WP_099061640.1">
    <property type="nucleotide sequence ID" value="NZ_CAMIQX010000001.1"/>
</dbReference>
<evidence type="ECO:0000259" key="1">
    <source>
        <dbReference type="PROSITE" id="PS50206"/>
    </source>
</evidence>
<dbReference type="Proteomes" id="UP000596176">
    <property type="component" value="Chromosome"/>
</dbReference>
<dbReference type="PANTHER" id="PTHR43031">
    <property type="entry name" value="FAD-DEPENDENT OXIDOREDUCTASE"/>
    <property type="match status" value="1"/>
</dbReference>
<dbReference type="EMBL" id="CP068391">
    <property type="protein sequence ID" value="QQX52051.1"/>
    <property type="molecule type" value="Genomic_DNA"/>
</dbReference>
<evidence type="ECO:0000313" key="2">
    <source>
        <dbReference type="EMBL" id="QGH62782.1"/>
    </source>
</evidence>
<reference evidence="2 4" key="1">
    <citation type="submission" date="2019-11" db="EMBL/GenBank/DDBJ databases">
        <title>The Phosphoenolpyruvate Phosphotransferase System Regulates Serratia proteamaculans 336X Biofilm Formation and Wheat Roots colonization.</title>
        <authorList>
            <person name="Liu F."/>
        </authorList>
    </citation>
    <scope>NUCLEOTIDE SEQUENCE [LARGE SCALE GENOMIC DNA]</scope>
    <source>
        <strain evidence="2 4">336X</strain>
    </source>
</reference>
<feature type="domain" description="Rhodanese" evidence="1">
    <location>
        <begin position="42"/>
        <end position="132"/>
    </location>
</feature>
<proteinExistence type="predicted"/>
<dbReference type="SUPFAM" id="SSF52821">
    <property type="entry name" value="Rhodanese/Cell cycle control phosphatase"/>
    <property type="match status" value="1"/>
</dbReference>
<accession>A0A5Q2VB45</accession>
<dbReference type="InterPro" id="IPR036873">
    <property type="entry name" value="Rhodanese-like_dom_sf"/>
</dbReference>
<dbReference type="PROSITE" id="PS50206">
    <property type="entry name" value="RHODANESE_3"/>
    <property type="match status" value="1"/>
</dbReference>
<dbReference type="Gene3D" id="3.40.250.10">
    <property type="entry name" value="Rhodanese-like domain"/>
    <property type="match status" value="1"/>
</dbReference>
<protein>
    <submittedName>
        <fullName evidence="2">Rhodanese</fullName>
    </submittedName>
</protein>
<dbReference type="InterPro" id="IPR001763">
    <property type="entry name" value="Rhodanese-like_dom"/>
</dbReference>
<evidence type="ECO:0000313" key="3">
    <source>
        <dbReference type="EMBL" id="QQX52051.1"/>
    </source>
</evidence>
<sequence>MAVSSLVLAFPPGTAAQSLDYLAAKLSYYADAWDVAEDLRNGVSEILVIDTRAEALYAAGHIPGAISLPHRLMDEAGTAHLARDKVYVTYCDGIGCNGSTKGAYKLALQGFRVKELIGGLDFWLRDGHPLATGEQPGSLQGSAIGEDCGCA</sequence>
<dbReference type="PANTHER" id="PTHR43031:SF1">
    <property type="entry name" value="PYRIDINE NUCLEOTIDE-DISULPHIDE OXIDOREDUCTASE"/>
    <property type="match status" value="1"/>
</dbReference>
<dbReference type="PROSITE" id="PS00380">
    <property type="entry name" value="RHODANESE_1"/>
    <property type="match status" value="1"/>
</dbReference>
<dbReference type="InterPro" id="IPR050229">
    <property type="entry name" value="GlpE_sulfurtransferase"/>
</dbReference>